<keyword evidence="3" id="KW-1185">Reference proteome</keyword>
<organism evidence="2 3">
    <name type="scientific">Luteimonas rhizosphaericola</name>
    <dbReference type="NCBI Taxonomy" id="3042024"/>
    <lineage>
        <taxon>Bacteria</taxon>
        <taxon>Pseudomonadati</taxon>
        <taxon>Pseudomonadota</taxon>
        <taxon>Gammaproteobacteria</taxon>
        <taxon>Lysobacterales</taxon>
        <taxon>Lysobacteraceae</taxon>
        <taxon>Luteimonas</taxon>
    </lineage>
</organism>
<sequence length="158" mass="16998">MATSATPTTAMPDAAHLPDHQAITRLVHAFYGRARGDALLGPVFEAAVQDWTTHLDTLVAFWSSVLLRSGTYRGNPMSAHRPLDLDEAHFERWLALWGETARESLTPPEAAHVSALAQRIGQSLRIGLDIDPLRRQRRAGGAPACTTGDPGGSADQPA</sequence>
<evidence type="ECO:0000313" key="3">
    <source>
        <dbReference type="Proteomes" id="UP001156831"/>
    </source>
</evidence>
<dbReference type="InterPro" id="IPR009050">
    <property type="entry name" value="Globin-like_sf"/>
</dbReference>
<proteinExistence type="predicted"/>
<dbReference type="Gene3D" id="1.10.490.10">
    <property type="entry name" value="Globins"/>
    <property type="match status" value="1"/>
</dbReference>
<evidence type="ECO:0000313" key="2">
    <source>
        <dbReference type="EMBL" id="MDH5832130.1"/>
    </source>
</evidence>
<accession>A0ABT6JN70</accession>
<evidence type="ECO:0000256" key="1">
    <source>
        <dbReference type="SAM" id="MobiDB-lite"/>
    </source>
</evidence>
<name>A0ABT6JN70_9GAMM</name>
<dbReference type="RefSeq" id="WP_280603141.1">
    <property type="nucleotide sequence ID" value="NZ_JARXRN010000029.1"/>
</dbReference>
<gene>
    <name evidence="2" type="ORF">QFW80_16550</name>
</gene>
<dbReference type="Proteomes" id="UP001156831">
    <property type="component" value="Unassembled WGS sequence"/>
</dbReference>
<dbReference type="InterPro" id="IPR012292">
    <property type="entry name" value="Globin/Proto"/>
</dbReference>
<reference evidence="2 3" key="1">
    <citation type="submission" date="2023-04" db="EMBL/GenBank/DDBJ databases">
        <title>Luteimonas sp. M1R5S18.</title>
        <authorList>
            <person name="Sun J.-Q."/>
        </authorList>
    </citation>
    <scope>NUCLEOTIDE SEQUENCE [LARGE SCALE GENOMIC DNA]</scope>
    <source>
        <strain evidence="2 3">M1R5S18</strain>
    </source>
</reference>
<dbReference type="SUPFAM" id="SSF46458">
    <property type="entry name" value="Globin-like"/>
    <property type="match status" value="1"/>
</dbReference>
<dbReference type="CDD" id="cd08916">
    <property type="entry name" value="TrHb3_P"/>
    <property type="match status" value="1"/>
</dbReference>
<dbReference type="EMBL" id="JARXRN010000029">
    <property type="protein sequence ID" value="MDH5832130.1"/>
    <property type="molecule type" value="Genomic_DNA"/>
</dbReference>
<feature type="region of interest" description="Disordered" evidence="1">
    <location>
        <begin position="137"/>
        <end position="158"/>
    </location>
</feature>
<protein>
    <submittedName>
        <fullName evidence="2">Group III truncated hemoglobin</fullName>
    </submittedName>
</protein>
<comment type="caution">
    <text evidence="2">The sequence shown here is derived from an EMBL/GenBank/DDBJ whole genome shotgun (WGS) entry which is preliminary data.</text>
</comment>